<proteinExistence type="predicted"/>
<dbReference type="Pfam" id="PF07992">
    <property type="entry name" value="Pyr_redox_2"/>
    <property type="match status" value="1"/>
</dbReference>
<keyword evidence="8" id="KW-0249">Electron transport</keyword>
<dbReference type="InterPro" id="IPR041575">
    <property type="entry name" value="Rubredoxin_C"/>
</dbReference>
<dbReference type="InterPro" id="IPR050954">
    <property type="entry name" value="ET_IronSulfur_Cluster-Binding"/>
</dbReference>
<dbReference type="Gene3D" id="3.50.50.60">
    <property type="entry name" value="FAD/NAD(P)-binding domain"/>
    <property type="match status" value="2"/>
</dbReference>
<keyword evidence="2" id="KW-0813">Transport</keyword>
<dbReference type="SUPFAM" id="SSF54862">
    <property type="entry name" value="4Fe-4S ferredoxins"/>
    <property type="match status" value="1"/>
</dbReference>
<dbReference type="Gene3D" id="3.30.70.20">
    <property type="match status" value="2"/>
</dbReference>
<reference evidence="13" key="1">
    <citation type="submission" date="2016-10" db="EMBL/GenBank/DDBJ databases">
        <authorList>
            <person name="Varghese N."/>
            <person name="Submissions S."/>
        </authorList>
    </citation>
    <scope>NUCLEOTIDE SEQUENCE [LARGE SCALE GENOMIC DNA]</scope>
    <source>
        <strain evidence="13">DSM 16995</strain>
    </source>
</reference>
<dbReference type="CDD" id="cd10563">
    <property type="entry name" value="CooF_like"/>
    <property type="match status" value="1"/>
</dbReference>
<keyword evidence="4" id="KW-0285">Flavoprotein</keyword>
<keyword evidence="13" id="KW-1185">Reference proteome</keyword>
<sequence length="425" mass="46724">MKRVYPDKEYCIGCKLCELACLTVHSKTKDLILAYTEERVAGLVSSIQVVENSGTCVALSCRHCDEPACVAVCAAGALSKNRDSGVVEYNSEKCVGCWSCIVSCSYGAIQRNKLTNKIIKCDLCSGRDEGPACVQVCPNRALKFYESPPASVELHPSISSNIEREEINNVLNDIHELLKISKDIKRAVVIGGDVGGLKISESLFNLGLEVAIVEEGERILSRSFDRKASDIMARRIEEVGLRLKCGVSVDEIICGKDGNVRGVLFSDKSFLEAGLIVVDDNVLSNLDFTRKIGAEVRGGLIVSHFTQGSVTGDMSGSPENILINSFIFCGKPMASVGEFFAPENNPGYDVHLFYDEIKQSYRKLIFKEFSLVGYVLVGDIDFAGIFTSFIKFKCKLDAETKNKLCEGSPDILMWPDELFIKEWNP</sequence>
<keyword evidence="5" id="KW-0479">Metal-binding</keyword>
<dbReference type="InterPro" id="IPR036188">
    <property type="entry name" value="FAD/NAD-bd_sf"/>
</dbReference>
<dbReference type="EMBL" id="FNGA01000003">
    <property type="protein sequence ID" value="SDL14814.1"/>
    <property type="molecule type" value="Genomic_DNA"/>
</dbReference>
<dbReference type="InterPro" id="IPR017896">
    <property type="entry name" value="4Fe4S_Fe-S-bd"/>
</dbReference>
<feature type="domain" description="4Fe-4S ferredoxin-type" evidence="11">
    <location>
        <begin position="85"/>
        <end position="114"/>
    </location>
</feature>
<evidence type="ECO:0000256" key="4">
    <source>
        <dbReference type="ARBA" id="ARBA00022630"/>
    </source>
</evidence>
<keyword evidence="3" id="KW-0004">4Fe-4S</keyword>
<gene>
    <name evidence="12" type="ORF">SAMN05660337_2256</name>
</gene>
<dbReference type="InterPro" id="IPR016156">
    <property type="entry name" value="FAD/NAD-linked_Rdtase_dimer_sf"/>
</dbReference>
<feature type="domain" description="4Fe-4S ferredoxin-type" evidence="11">
    <location>
        <begin position="2"/>
        <end position="31"/>
    </location>
</feature>
<keyword evidence="7" id="KW-0274">FAD</keyword>
<name>A0A1G9HQ17_9BACT</name>
<evidence type="ECO:0000256" key="5">
    <source>
        <dbReference type="ARBA" id="ARBA00022723"/>
    </source>
</evidence>
<evidence type="ECO:0000259" key="11">
    <source>
        <dbReference type="PROSITE" id="PS51379"/>
    </source>
</evidence>
<protein>
    <submittedName>
        <fullName evidence="12">Fe-S-cluster-containing hydrogenase component 2</fullName>
    </submittedName>
</protein>
<comment type="cofactor">
    <cofactor evidence="1">
        <name>FAD</name>
        <dbReference type="ChEBI" id="CHEBI:57692"/>
    </cofactor>
</comment>
<evidence type="ECO:0000256" key="10">
    <source>
        <dbReference type="ARBA" id="ARBA00023014"/>
    </source>
</evidence>
<dbReference type="PANTHER" id="PTHR43177">
    <property type="entry name" value="PROTEIN NRFC"/>
    <property type="match status" value="1"/>
</dbReference>
<dbReference type="Pfam" id="PF13247">
    <property type="entry name" value="Fer4_11"/>
    <property type="match status" value="1"/>
</dbReference>
<dbReference type="GO" id="GO:0046872">
    <property type="term" value="F:metal ion binding"/>
    <property type="evidence" value="ECO:0007669"/>
    <property type="project" value="UniProtKB-KW"/>
</dbReference>
<evidence type="ECO:0000256" key="1">
    <source>
        <dbReference type="ARBA" id="ARBA00001974"/>
    </source>
</evidence>
<dbReference type="Pfam" id="PF18267">
    <property type="entry name" value="Rubredoxin_C"/>
    <property type="match status" value="1"/>
</dbReference>
<evidence type="ECO:0000313" key="13">
    <source>
        <dbReference type="Proteomes" id="UP000199053"/>
    </source>
</evidence>
<dbReference type="Gene3D" id="3.30.390.30">
    <property type="match status" value="1"/>
</dbReference>
<organism evidence="12 13">
    <name type="scientific">Maridesulfovibrio ferrireducens</name>
    <dbReference type="NCBI Taxonomy" id="246191"/>
    <lineage>
        <taxon>Bacteria</taxon>
        <taxon>Pseudomonadati</taxon>
        <taxon>Thermodesulfobacteriota</taxon>
        <taxon>Desulfovibrionia</taxon>
        <taxon>Desulfovibrionales</taxon>
        <taxon>Desulfovibrionaceae</taxon>
        <taxon>Maridesulfovibrio</taxon>
    </lineage>
</organism>
<evidence type="ECO:0000256" key="9">
    <source>
        <dbReference type="ARBA" id="ARBA00023004"/>
    </source>
</evidence>
<accession>A0A1G9HQ17</accession>
<dbReference type="PROSITE" id="PS51379">
    <property type="entry name" value="4FE4S_FER_2"/>
    <property type="match status" value="2"/>
</dbReference>
<evidence type="ECO:0000256" key="2">
    <source>
        <dbReference type="ARBA" id="ARBA00022448"/>
    </source>
</evidence>
<keyword evidence="10" id="KW-0411">Iron-sulfur</keyword>
<evidence type="ECO:0000313" key="12">
    <source>
        <dbReference type="EMBL" id="SDL14814.1"/>
    </source>
</evidence>
<dbReference type="AlphaFoldDB" id="A0A1G9HQ17"/>
<evidence type="ECO:0000256" key="6">
    <source>
        <dbReference type="ARBA" id="ARBA00022737"/>
    </source>
</evidence>
<dbReference type="InterPro" id="IPR023753">
    <property type="entry name" value="FAD/NAD-binding_dom"/>
</dbReference>
<evidence type="ECO:0000256" key="8">
    <source>
        <dbReference type="ARBA" id="ARBA00022982"/>
    </source>
</evidence>
<evidence type="ECO:0000256" key="7">
    <source>
        <dbReference type="ARBA" id="ARBA00022827"/>
    </source>
</evidence>
<dbReference type="SUPFAM" id="SSF51905">
    <property type="entry name" value="FAD/NAD(P)-binding domain"/>
    <property type="match status" value="1"/>
</dbReference>
<dbReference type="RefSeq" id="WP_170830362.1">
    <property type="nucleotide sequence ID" value="NZ_FNGA01000003.1"/>
</dbReference>
<evidence type="ECO:0000256" key="3">
    <source>
        <dbReference type="ARBA" id="ARBA00022485"/>
    </source>
</evidence>
<dbReference type="Proteomes" id="UP000199053">
    <property type="component" value="Unassembled WGS sequence"/>
</dbReference>
<keyword evidence="6" id="KW-0677">Repeat</keyword>
<dbReference type="GO" id="GO:0016491">
    <property type="term" value="F:oxidoreductase activity"/>
    <property type="evidence" value="ECO:0007669"/>
    <property type="project" value="InterPro"/>
</dbReference>
<dbReference type="STRING" id="246191.SAMN05660337_2256"/>
<dbReference type="PANTHER" id="PTHR43177:SF5">
    <property type="entry name" value="ANAEROBIC DIMETHYL SULFOXIDE REDUCTASE CHAIN B-RELATED"/>
    <property type="match status" value="1"/>
</dbReference>
<keyword evidence="9" id="KW-0408">Iron</keyword>
<dbReference type="GO" id="GO:0051539">
    <property type="term" value="F:4 iron, 4 sulfur cluster binding"/>
    <property type="evidence" value="ECO:0007669"/>
    <property type="project" value="UniProtKB-KW"/>
</dbReference>